<proteinExistence type="predicted"/>
<name>A4G169_HERAR</name>
<dbReference type="GO" id="GO:0055085">
    <property type="term" value="P:transmembrane transport"/>
    <property type="evidence" value="ECO:0007669"/>
    <property type="project" value="TreeGrafter"/>
</dbReference>
<dbReference type="PANTHER" id="PTHR36920">
    <property type="match status" value="1"/>
</dbReference>
<keyword evidence="4" id="KW-1185">Reference proteome</keyword>
<dbReference type="OrthoDB" id="9807574at2"/>
<feature type="chain" id="PRO_5002669015" evidence="2">
    <location>
        <begin position="32"/>
        <end position="249"/>
    </location>
</feature>
<organism evidence="3 4">
    <name type="scientific">Herminiimonas arsenicoxydans</name>
    <dbReference type="NCBI Taxonomy" id="204773"/>
    <lineage>
        <taxon>Bacteria</taxon>
        <taxon>Pseudomonadati</taxon>
        <taxon>Pseudomonadota</taxon>
        <taxon>Betaproteobacteria</taxon>
        <taxon>Burkholderiales</taxon>
        <taxon>Oxalobacteraceae</taxon>
        <taxon>Herminiimonas</taxon>
    </lineage>
</organism>
<reference evidence="3 4" key="1">
    <citation type="journal article" date="2007" name="PLoS Genet.">
        <title>A tale of two oxidation states: bacterial colonization of arsenic-rich environments.</title>
        <authorList>
            <person name="Muller D."/>
            <person name="Medigue C."/>
            <person name="Koechler S."/>
            <person name="Barbe V."/>
            <person name="Barakat M."/>
            <person name="Talla E."/>
            <person name="Bonnefoy V."/>
            <person name="Krin E."/>
            <person name="Arsene-Ploetze F."/>
            <person name="Carapito C."/>
            <person name="Chandler M."/>
            <person name="Cournoyer B."/>
            <person name="Cruveiller S."/>
            <person name="Dossat C."/>
            <person name="Duval S."/>
            <person name="Heymann M."/>
            <person name="Leize E."/>
            <person name="Lieutaud A."/>
            <person name="Lievremont D."/>
            <person name="Makita Y."/>
            <person name="Mangenot S."/>
            <person name="Nitschke W."/>
            <person name="Ortet P."/>
            <person name="Perdrial N."/>
            <person name="Schoepp B."/>
            <person name="Siguier N."/>
            <person name="Simeonova D.D."/>
            <person name="Rouy Z."/>
            <person name="Segurens B."/>
            <person name="Turlin E."/>
            <person name="Vallenet D."/>
            <person name="Van Dorsselaer A."/>
            <person name="Weiss S."/>
            <person name="Weissenbach J."/>
            <person name="Lett M.C."/>
            <person name="Danchin A."/>
            <person name="Bertin P.N."/>
        </authorList>
    </citation>
    <scope>NUCLEOTIDE SEQUENCE [LARGE SCALE GENOMIC DNA]</scope>
    <source>
        <strain evidence="4">ULPAs1</strain>
    </source>
</reference>
<evidence type="ECO:0000313" key="3">
    <source>
        <dbReference type="EMBL" id="CAL60256.1"/>
    </source>
</evidence>
<protein>
    <submittedName>
        <fullName evidence="3">Outer membrane protein W</fullName>
    </submittedName>
</protein>
<dbReference type="Pfam" id="PF03922">
    <property type="entry name" value="OmpW"/>
    <property type="match status" value="1"/>
</dbReference>
<dbReference type="eggNOG" id="COG3047">
    <property type="taxonomic scope" value="Bacteria"/>
</dbReference>
<evidence type="ECO:0000256" key="2">
    <source>
        <dbReference type="SAM" id="SignalP"/>
    </source>
</evidence>
<gene>
    <name evidence="3" type="ordered locus">HEAR0019</name>
</gene>
<dbReference type="GO" id="GO:0009279">
    <property type="term" value="C:cell outer membrane"/>
    <property type="evidence" value="ECO:0007669"/>
    <property type="project" value="UniProtKB-SubCell"/>
</dbReference>
<feature type="signal peptide" evidence="2">
    <location>
        <begin position="1"/>
        <end position="31"/>
    </location>
</feature>
<comment type="subcellular location">
    <subcellularLocation>
        <location evidence="1">Cell outer membrane</location>
    </subcellularLocation>
</comment>
<dbReference type="AlphaFoldDB" id="A4G169"/>
<dbReference type="PANTHER" id="PTHR36920:SF1">
    <property type="entry name" value="OUTER MEMBRANE PROTEIN W"/>
    <property type="match status" value="1"/>
</dbReference>
<dbReference type="HOGENOM" id="CLU_042505_5_1_4"/>
<keyword evidence="2" id="KW-0732">Signal</keyword>
<dbReference type="EMBL" id="CU207211">
    <property type="protein sequence ID" value="CAL60256.1"/>
    <property type="molecule type" value="Genomic_DNA"/>
</dbReference>
<sequence>MKLSLTFRVLPQLAAVTAVSALAAFSLPAAAQSAGDNIVNVGWFHLKTYDSSETLIRRSPAPGPIAGSSATVGDADTLGLAFTHFVTDNFALTADLGIPPKFKLDGAGSLASLGQIGTARQWSPAVIAKWYFGDRNSQIRPFVGLGVTRVWYSDVKLSSSLQAAVTPPAFGGPGTATANLSSSWSPVANLGLTYNIDKKWSIGFSISYIPLDTDAEIIGRNAAGNVISRHTTNLTLDPLVTFLSVGYKF</sequence>
<dbReference type="InterPro" id="IPR005618">
    <property type="entry name" value="OMPW"/>
</dbReference>
<dbReference type="InterPro" id="IPR011250">
    <property type="entry name" value="OMP/PagP_B-barrel"/>
</dbReference>
<evidence type="ECO:0000313" key="4">
    <source>
        <dbReference type="Proteomes" id="UP000006697"/>
    </source>
</evidence>
<evidence type="ECO:0000256" key="1">
    <source>
        <dbReference type="ARBA" id="ARBA00004442"/>
    </source>
</evidence>
<dbReference type="KEGG" id="har:HEAR0019"/>
<accession>A4G169</accession>
<dbReference type="Gene3D" id="2.40.160.20">
    <property type="match status" value="1"/>
</dbReference>
<dbReference type="STRING" id="204773.HEAR0019"/>
<dbReference type="SUPFAM" id="SSF56925">
    <property type="entry name" value="OMPA-like"/>
    <property type="match status" value="1"/>
</dbReference>
<dbReference type="Proteomes" id="UP000006697">
    <property type="component" value="Chromosome"/>
</dbReference>